<proteinExistence type="predicted"/>
<dbReference type="EMBL" id="JADCNM010000010">
    <property type="protein sequence ID" value="KAG0464983.1"/>
    <property type="molecule type" value="Genomic_DNA"/>
</dbReference>
<evidence type="ECO:0000256" key="1">
    <source>
        <dbReference type="SAM" id="MobiDB-lite"/>
    </source>
</evidence>
<evidence type="ECO:0000313" key="4">
    <source>
        <dbReference type="Proteomes" id="UP000636800"/>
    </source>
</evidence>
<dbReference type="Proteomes" id="UP000639772">
    <property type="component" value="Chromosome 10"/>
</dbReference>
<dbReference type="PANTHER" id="PTHR34996:SF3">
    <property type="entry name" value="OS06G0327400 PROTEIN"/>
    <property type="match status" value="1"/>
</dbReference>
<evidence type="ECO:0000313" key="5">
    <source>
        <dbReference type="Proteomes" id="UP000639772"/>
    </source>
</evidence>
<feature type="region of interest" description="Disordered" evidence="1">
    <location>
        <begin position="51"/>
        <end position="79"/>
    </location>
</feature>
<dbReference type="EMBL" id="JADCNL010000010">
    <property type="protein sequence ID" value="KAG0463596.1"/>
    <property type="molecule type" value="Genomic_DNA"/>
</dbReference>
<comment type="caution">
    <text evidence="2">The sequence shown here is derived from an EMBL/GenBank/DDBJ whole genome shotgun (WGS) entry which is preliminary data.</text>
</comment>
<feature type="compositionally biased region" description="Basic residues" evidence="1">
    <location>
        <begin position="51"/>
        <end position="63"/>
    </location>
</feature>
<dbReference type="AlphaFoldDB" id="A0A835PZU3"/>
<reference evidence="4 5" key="1">
    <citation type="journal article" date="2020" name="Nat. Food">
        <title>A phased Vanilla planifolia genome enables genetic improvement of flavour and production.</title>
        <authorList>
            <person name="Hasing T."/>
            <person name="Tang H."/>
            <person name="Brym M."/>
            <person name="Khazi F."/>
            <person name="Huang T."/>
            <person name="Chambers A.H."/>
        </authorList>
    </citation>
    <scope>NUCLEOTIDE SEQUENCE [LARGE SCALE GENOMIC DNA]</scope>
    <source>
        <tissue evidence="2">Leaf</tissue>
    </source>
</reference>
<evidence type="ECO:0000313" key="2">
    <source>
        <dbReference type="EMBL" id="KAG0463596.1"/>
    </source>
</evidence>
<name>A0A835PZU3_VANPL</name>
<evidence type="ECO:0000313" key="3">
    <source>
        <dbReference type="EMBL" id="KAG0464983.1"/>
    </source>
</evidence>
<dbReference type="OrthoDB" id="1716893at2759"/>
<keyword evidence="4" id="KW-1185">Reference proteome</keyword>
<sequence length="124" mass="14399">MMVPSGYVRLGRSWRSTKGFRLSSGRLCFLRLVRVFRNFDILWRWLKWPKKGWRRRRRSRSRSRSGDGTATRPEFKSCTYGRSNSFYAEAIADCLEFIRKTSVSVHGMPSLARGESGGGGEDRR</sequence>
<dbReference type="PANTHER" id="PTHR34996">
    <property type="entry name" value="OS06G0327400 PROTEIN"/>
    <property type="match status" value="1"/>
</dbReference>
<gene>
    <name evidence="3" type="ORF">HPP92_019147</name>
    <name evidence="2" type="ORF">HPP92_019665</name>
</gene>
<organism evidence="2 4">
    <name type="scientific">Vanilla planifolia</name>
    <name type="common">Vanilla</name>
    <dbReference type="NCBI Taxonomy" id="51239"/>
    <lineage>
        <taxon>Eukaryota</taxon>
        <taxon>Viridiplantae</taxon>
        <taxon>Streptophyta</taxon>
        <taxon>Embryophyta</taxon>
        <taxon>Tracheophyta</taxon>
        <taxon>Spermatophyta</taxon>
        <taxon>Magnoliopsida</taxon>
        <taxon>Liliopsida</taxon>
        <taxon>Asparagales</taxon>
        <taxon>Orchidaceae</taxon>
        <taxon>Vanilloideae</taxon>
        <taxon>Vanilleae</taxon>
        <taxon>Vanilla</taxon>
    </lineage>
</organism>
<dbReference type="Proteomes" id="UP000636800">
    <property type="component" value="Chromosome 10"/>
</dbReference>
<accession>A0A835PZU3</accession>
<protein>
    <submittedName>
        <fullName evidence="2">Uncharacterized protein</fullName>
    </submittedName>
</protein>